<proteinExistence type="predicted"/>
<dbReference type="RefSeq" id="XP_067758228.1">
    <property type="nucleotide sequence ID" value="XM_067901226.1"/>
</dbReference>
<dbReference type="EMBL" id="JAFJZO010000016">
    <property type="protein sequence ID" value="KAG5508760.1"/>
    <property type="molecule type" value="Genomic_DNA"/>
</dbReference>
<organism evidence="2 3">
    <name type="scientific">Porcisia hertigi</name>
    <dbReference type="NCBI Taxonomy" id="2761500"/>
    <lineage>
        <taxon>Eukaryota</taxon>
        <taxon>Discoba</taxon>
        <taxon>Euglenozoa</taxon>
        <taxon>Kinetoplastea</taxon>
        <taxon>Metakinetoplastina</taxon>
        <taxon>Trypanosomatida</taxon>
        <taxon>Trypanosomatidae</taxon>
        <taxon>Leishmaniinae</taxon>
        <taxon>Porcisia</taxon>
    </lineage>
</organism>
<evidence type="ECO:0000256" key="1">
    <source>
        <dbReference type="SAM" id="MobiDB-lite"/>
    </source>
</evidence>
<dbReference type="OrthoDB" id="246978at2759"/>
<protein>
    <submittedName>
        <fullName evidence="2">Uncharacterized protein</fullName>
    </submittedName>
</protein>
<accession>A0A836LGV5</accession>
<reference evidence="2 3" key="1">
    <citation type="submission" date="2021-02" db="EMBL/GenBank/DDBJ databases">
        <title>Porcisia hertigi Genome sequencing and assembly.</title>
        <authorList>
            <person name="Almutairi H."/>
            <person name="Gatherer D."/>
        </authorList>
    </citation>
    <scope>NUCLEOTIDE SEQUENCE [LARGE SCALE GENOMIC DNA]</scope>
    <source>
        <strain evidence="2 3">C119</strain>
    </source>
</reference>
<dbReference type="KEGG" id="phet:94291303"/>
<evidence type="ECO:0000313" key="3">
    <source>
        <dbReference type="Proteomes" id="UP000674318"/>
    </source>
</evidence>
<name>A0A836LGV5_9TRYP</name>
<dbReference type="GeneID" id="94291303"/>
<sequence>MMIRPFARSMAACLTASQATRSAHSIAVLQNTTPATKAEKIGTIVSREAIAAANRVPVATLEKACNPRLVAFTEMDLARTRFAPLIATITDAVDYTSIEQQVASKFLKDPSKLQALPGALTKFRETSWKDAQSLINFYEETMYPIRVKHKEYKDYELTSFHIKDMLKRGLSAFKQDYLDQQKEELDKVKSHMKKCDDFVRAAVKEAFDTVVCNDIANILRIGGERHAHAHRMSLKVLADMNMMKVPYNAATTEILQAVTFNDGPFDNSPLLFEVIEYPERGEVHVGTGSLEKTSDDILKLISNRHQTPLDDGALIRSSETHPNLQRSPE</sequence>
<dbReference type="Proteomes" id="UP000674318">
    <property type="component" value="Unassembled WGS sequence"/>
</dbReference>
<feature type="compositionally biased region" description="Polar residues" evidence="1">
    <location>
        <begin position="320"/>
        <end position="329"/>
    </location>
</feature>
<dbReference type="AlphaFoldDB" id="A0A836LGV5"/>
<gene>
    <name evidence="2" type="ORF">JKF63_05258</name>
</gene>
<keyword evidence="3" id="KW-1185">Reference proteome</keyword>
<comment type="caution">
    <text evidence="2">The sequence shown here is derived from an EMBL/GenBank/DDBJ whole genome shotgun (WGS) entry which is preliminary data.</text>
</comment>
<feature type="region of interest" description="Disordered" evidence="1">
    <location>
        <begin position="309"/>
        <end position="329"/>
    </location>
</feature>
<evidence type="ECO:0000313" key="2">
    <source>
        <dbReference type="EMBL" id="KAG5508760.1"/>
    </source>
</evidence>